<protein>
    <submittedName>
        <fullName evidence="8">Chaperonin 10-like protein</fullName>
    </submittedName>
</protein>
<dbReference type="Pfam" id="PF08240">
    <property type="entry name" value="ADH_N"/>
    <property type="match status" value="1"/>
</dbReference>
<reference evidence="8" key="1">
    <citation type="journal article" date="2023" name="Mol. Phylogenet. Evol.">
        <title>Genome-scale phylogeny and comparative genomics of the fungal order Sordariales.</title>
        <authorList>
            <person name="Hensen N."/>
            <person name="Bonometti L."/>
            <person name="Westerberg I."/>
            <person name="Brannstrom I.O."/>
            <person name="Guillou S."/>
            <person name="Cros-Aarteil S."/>
            <person name="Calhoun S."/>
            <person name="Haridas S."/>
            <person name="Kuo A."/>
            <person name="Mondo S."/>
            <person name="Pangilinan J."/>
            <person name="Riley R."/>
            <person name="LaButti K."/>
            <person name="Andreopoulos B."/>
            <person name="Lipzen A."/>
            <person name="Chen C."/>
            <person name="Yan M."/>
            <person name="Daum C."/>
            <person name="Ng V."/>
            <person name="Clum A."/>
            <person name="Steindorff A."/>
            <person name="Ohm R.A."/>
            <person name="Martin F."/>
            <person name="Silar P."/>
            <person name="Natvig D.O."/>
            <person name="Lalanne C."/>
            <person name="Gautier V."/>
            <person name="Ament-Velasquez S.L."/>
            <person name="Kruys A."/>
            <person name="Hutchinson M.I."/>
            <person name="Powell A.J."/>
            <person name="Barry K."/>
            <person name="Miller A.N."/>
            <person name="Grigoriev I.V."/>
            <person name="Debuchy R."/>
            <person name="Gladieux P."/>
            <person name="Hiltunen Thoren M."/>
            <person name="Johannesson H."/>
        </authorList>
    </citation>
    <scope>NUCLEOTIDE SEQUENCE</scope>
    <source>
        <strain evidence="8">CBS 232.78</strain>
    </source>
</reference>
<evidence type="ECO:0000256" key="2">
    <source>
        <dbReference type="ARBA" id="ARBA00008072"/>
    </source>
</evidence>
<dbReference type="CDD" id="cd08278">
    <property type="entry name" value="benzyl_alcohol_DH"/>
    <property type="match status" value="1"/>
</dbReference>
<dbReference type="SUPFAM" id="SSF50129">
    <property type="entry name" value="GroES-like"/>
    <property type="match status" value="1"/>
</dbReference>
<proteinExistence type="inferred from homology"/>
<feature type="domain" description="Enoyl reductase (ER)" evidence="7">
    <location>
        <begin position="16"/>
        <end position="375"/>
    </location>
</feature>
<dbReference type="InterPro" id="IPR013154">
    <property type="entry name" value="ADH-like_N"/>
</dbReference>
<evidence type="ECO:0000256" key="1">
    <source>
        <dbReference type="ARBA" id="ARBA00001947"/>
    </source>
</evidence>
<evidence type="ECO:0000256" key="6">
    <source>
        <dbReference type="RuleBase" id="RU361277"/>
    </source>
</evidence>
<evidence type="ECO:0000256" key="5">
    <source>
        <dbReference type="ARBA" id="ARBA00023002"/>
    </source>
</evidence>
<dbReference type="AlphaFoldDB" id="A0AAE0NQE1"/>
<dbReference type="InterPro" id="IPR011032">
    <property type="entry name" value="GroES-like_sf"/>
</dbReference>
<evidence type="ECO:0000259" key="7">
    <source>
        <dbReference type="SMART" id="SM00829"/>
    </source>
</evidence>
<dbReference type="PANTHER" id="PTHR43350:SF2">
    <property type="entry name" value="GROES-LIKE ZINC-BINDING ALCOHOL DEHYDROGENASE FAMILY PROTEIN"/>
    <property type="match status" value="1"/>
</dbReference>
<comment type="cofactor">
    <cofactor evidence="1 6">
        <name>Zn(2+)</name>
        <dbReference type="ChEBI" id="CHEBI:29105"/>
    </cofactor>
</comment>
<organism evidence="8 9">
    <name type="scientific">Podospora didyma</name>
    <dbReference type="NCBI Taxonomy" id="330526"/>
    <lineage>
        <taxon>Eukaryota</taxon>
        <taxon>Fungi</taxon>
        <taxon>Dikarya</taxon>
        <taxon>Ascomycota</taxon>
        <taxon>Pezizomycotina</taxon>
        <taxon>Sordariomycetes</taxon>
        <taxon>Sordariomycetidae</taxon>
        <taxon>Sordariales</taxon>
        <taxon>Podosporaceae</taxon>
        <taxon>Podospora</taxon>
    </lineage>
</organism>
<dbReference type="FunFam" id="3.40.50.720:FF:000003">
    <property type="entry name" value="S-(hydroxymethyl)glutathione dehydrogenase"/>
    <property type="match status" value="1"/>
</dbReference>
<keyword evidence="5" id="KW-0560">Oxidoreductase</keyword>
<evidence type="ECO:0000313" key="9">
    <source>
        <dbReference type="Proteomes" id="UP001285441"/>
    </source>
</evidence>
<keyword evidence="9" id="KW-1185">Reference proteome</keyword>
<dbReference type="EMBL" id="JAULSW010000004">
    <property type="protein sequence ID" value="KAK3385788.1"/>
    <property type="molecule type" value="Genomic_DNA"/>
</dbReference>
<evidence type="ECO:0000256" key="4">
    <source>
        <dbReference type="ARBA" id="ARBA00022833"/>
    </source>
</evidence>
<dbReference type="Proteomes" id="UP001285441">
    <property type="component" value="Unassembled WGS sequence"/>
</dbReference>
<dbReference type="InterPro" id="IPR002328">
    <property type="entry name" value="ADH_Zn_CS"/>
</dbReference>
<dbReference type="GO" id="GO:0008270">
    <property type="term" value="F:zinc ion binding"/>
    <property type="evidence" value="ECO:0007669"/>
    <property type="project" value="InterPro"/>
</dbReference>
<dbReference type="Pfam" id="PF00107">
    <property type="entry name" value="ADH_zinc_N"/>
    <property type="match status" value="1"/>
</dbReference>
<dbReference type="PANTHER" id="PTHR43350">
    <property type="entry name" value="NAD-DEPENDENT ALCOHOL DEHYDROGENASE"/>
    <property type="match status" value="1"/>
</dbReference>
<dbReference type="Gene3D" id="3.40.50.720">
    <property type="entry name" value="NAD(P)-binding Rossmann-like Domain"/>
    <property type="match status" value="1"/>
</dbReference>
<comment type="similarity">
    <text evidence="2 6">Belongs to the zinc-containing alcohol dehydrogenase family.</text>
</comment>
<reference evidence="8" key="2">
    <citation type="submission" date="2023-06" db="EMBL/GenBank/DDBJ databases">
        <authorList>
            <consortium name="Lawrence Berkeley National Laboratory"/>
            <person name="Haridas S."/>
            <person name="Hensen N."/>
            <person name="Bonometti L."/>
            <person name="Westerberg I."/>
            <person name="Brannstrom I.O."/>
            <person name="Guillou S."/>
            <person name="Cros-Aarteil S."/>
            <person name="Calhoun S."/>
            <person name="Kuo A."/>
            <person name="Mondo S."/>
            <person name="Pangilinan J."/>
            <person name="Riley R."/>
            <person name="LaButti K."/>
            <person name="Andreopoulos B."/>
            <person name="Lipzen A."/>
            <person name="Chen C."/>
            <person name="Yanf M."/>
            <person name="Daum C."/>
            <person name="Ng V."/>
            <person name="Clum A."/>
            <person name="Steindorff A."/>
            <person name="Ohm R."/>
            <person name="Martin F."/>
            <person name="Silar P."/>
            <person name="Natvig D."/>
            <person name="Lalanne C."/>
            <person name="Gautier V."/>
            <person name="Ament-velasquez S.L."/>
            <person name="Kruys A."/>
            <person name="Hutchinson M.I."/>
            <person name="Powell A.J."/>
            <person name="Barry K."/>
            <person name="Miller A.N."/>
            <person name="Grigoriev I.V."/>
            <person name="Debuchy R."/>
            <person name="Gladieux P."/>
            <person name="Thoren M.H."/>
            <person name="Johannesson H."/>
        </authorList>
    </citation>
    <scope>NUCLEOTIDE SEQUENCE</scope>
    <source>
        <strain evidence="8">CBS 232.78</strain>
    </source>
</reference>
<evidence type="ECO:0000313" key="8">
    <source>
        <dbReference type="EMBL" id="KAK3385788.1"/>
    </source>
</evidence>
<accession>A0AAE0NQE1</accession>
<dbReference type="InterPro" id="IPR020843">
    <property type="entry name" value="ER"/>
</dbReference>
<comment type="caution">
    <text evidence="8">The sequence shown here is derived from an EMBL/GenBank/DDBJ whole genome shotgun (WGS) entry which is preliminary data.</text>
</comment>
<keyword evidence="4 6" id="KW-0862">Zinc</keyword>
<dbReference type="InterPro" id="IPR036291">
    <property type="entry name" value="NAD(P)-bd_dom_sf"/>
</dbReference>
<sequence length="378" mass="40418">MQFPLETYALVVEAPGAAFTMTPIVIDELRPDEVLIEMKYSGFCHTDILLQQGVLPGLELPAIPGHEGAGIVRALGSDVKDKTLAVGDSVLLSFTVCGKCNSCYENRLTKCIINPQVNFQALRLSDGTTSAKLKDGRPVRSQFFGQSSFAKFSAVHEASVVKCPYPDNLAIYSPLGCGYQTGAGTILNILKPRTYESVVIFGLGSVGFAALMAAAYLDVKQIIAVDIVNQKLSLAKELGATHILNSSSLTSSIADEVKRLSGSGGVNFAVDTTGVPSVTEQMLECLTTGGTAASIGAPPAKAKVNVDVASFFYQNKNWVSVIEGDSFPPKFIPELIELHQAGRFPIDRICKVYPIEDLDQAMSDMKAGTVIKPILQFS</sequence>
<dbReference type="InterPro" id="IPR013149">
    <property type="entry name" value="ADH-like_C"/>
</dbReference>
<name>A0AAE0NQE1_9PEZI</name>
<gene>
    <name evidence="8" type="ORF">B0H63DRAFT_187642</name>
</gene>
<dbReference type="SUPFAM" id="SSF51735">
    <property type="entry name" value="NAD(P)-binding Rossmann-fold domains"/>
    <property type="match status" value="1"/>
</dbReference>
<keyword evidence="3 6" id="KW-0479">Metal-binding</keyword>
<dbReference type="Gene3D" id="3.90.180.10">
    <property type="entry name" value="Medium-chain alcohol dehydrogenases, catalytic domain"/>
    <property type="match status" value="1"/>
</dbReference>
<evidence type="ECO:0000256" key="3">
    <source>
        <dbReference type="ARBA" id="ARBA00022723"/>
    </source>
</evidence>
<dbReference type="PROSITE" id="PS00059">
    <property type="entry name" value="ADH_ZINC"/>
    <property type="match status" value="1"/>
</dbReference>
<dbReference type="GO" id="GO:0016491">
    <property type="term" value="F:oxidoreductase activity"/>
    <property type="evidence" value="ECO:0007669"/>
    <property type="project" value="UniProtKB-KW"/>
</dbReference>
<dbReference type="SMART" id="SM00829">
    <property type="entry name" value="PKS_ER"/>
    <property type="match status" value="1"/>
</dbReference>